<keyword evidence="1" id="KW-0812">Transmembrane</keyword>
<dbReference type="AlphaFoldDB" id="A0A916SMF8"/>
<keyword evidence="3" id="KW-1185">Reference proteome</keyword>
<comment type="caution">
    <text evidence="2">The sequence shown here is derived from an EMBL/GenBank/DDBJ whole genome shotgun (WGS) entry which is preliminary data.</text>
</comment>
<keyword evidence="1" id="KW-1133">Transmembrane helix</keyword>
<gene>
    <name evidence="2" type="ORF">GCM10011491_34680</name>
</gene>
<reference evidence="2" key="1">
    <citation type="journal article" date="2014" name="Int. J. Syst. Evol. Microbiol.">
        <title>Complete genome sequence of Corynebacterium casei LMG S-19264T (=DSM 44701T), isolated from a smear-ripened cheese.</title>
        <authorList>
            <consortium name="US DOE Joint Genome Institute (JGI-PGF)"/>
            <person name="Walter F."/>
            <person name="Albersmeier A."/>
            <person name="Kalinowski J."/>
            <person name="Ruckert C."/>
        </authorList>
    </citation>
    <scope>NUCLEOTIDE SEQUENCE</scope>
    <source>
        <strain evidence="2">CGMCC 1.15082</strain>
    </source>
</reference>
<dbReference type="RefSeq" id="WP_188825459.1">
    <property type="nucleotide sequence ID" value="NZ_BMHH01000016.1"/>
</dbReference>
<reference evidence="2" key="2">
    <citation type="submission" date="2020-09" db="EMBL/GenBank/DDBJ databases">
        <authorList>
            <person name="Sun Q."/>
            <person name="Zhou Y."/>
        </authorList>
    </citation>
    <scope>NUCLEOTIDE SEQUENCE</scope>
    <source>
        <strain evidence="2">CGMCC 1.15082</strain>
    </source>
</reference>
<protein>
    <submittedName>
        <fullName evidence="2">Uncharacterized protein</fullName>
    </submittedName>
</protein>
<organism evidence="2 3">
    <name type="scientific">Brucella endophytica</name>
    <dbReference type="NCBI Taxonomy" id="1963359"/>
    <lineage>
        <taxon>Bacteria</taxon>
        <taxon>Pseudomonadati</taxon>
        <taxon>Pseudomonadota</taxon>
        <taxon>Alphaproteobacteria</taxon>
        <taxon>Hyphomicrobiales</taxon>
        <taxon>Brucellaceae</taxon>
        <taxon>Brucella/Ochrobactrum group</taxon>
        <taxon>Brucella</taxon>
    </lineage>
</organism>
<evidence type="ECO:0000313" key="3">
    <source>
        <dbReference type="Proteomes" id="UP000646478"/>
    </source>
</evidence>
<evidence type="ECO:0000313" key="2">
    <source>
        <dbReference type="EMBL" id="GGB03573.1"/>
    </source>
</evidence>
<keyword evidence="1" id="KW-0472">Membrane</keyword>
<sequence length="192" mass="21325">MLGFFLVFFGIIIVVMIFSGIVGAEKDKGRRDEFRNSYDHVDNFNPQHIHVDRFGGSNVAVDTTAKKFALGRKGMGSKIYTYDDLIAVDVRRNGRSIFKTNRGSQAAGAAVGAALLGPAGLLIGGLTGSQRQEEKITELSLRLTVNNEMNHSQEIIFFRNSVGLDAADPMASKFSRELDNWQGRFQFMMRNK</sequence>
<name>A0A916SMF8_9HYPH</name>
<dbReference type="EMBL" id="BMHH01000016">
    <property type="protein sequence ID" value="GGB03573.1"/>
    <property type="molecule type" value="Genomic_DNA"/>
</dbReference>
<accession>A0A916SMF8</accession>
<proteinExistence type="predicted"/>
<dbReference type="Proteomes" id="UP000646478">
    <property type="component" value="Unassembled WGS sequence"/>
</dbReference>
<feature type="transmembrane region" description="Helical" evidence="1">
    <location>
        <begin position="6"/>
        <end position="24"/>
    </location>
</feature>
<evidence type="ECO:0000256" key="1">
    <source>
        <dbReference type="SAM" id="Phobius"/>
    </source>
</evidence>